<dbReference type="InterPro" id="IPR025295">
    <property type="entry name" value="eCIS_core_dom"/>
</dbReference>
<feature type="region of interest" description="Disordered" evidence="1">
    <location>
        <begin position="1"/>
        <end position="103"/>
    </location>
</feature>
<dbReference type="Proteomes" id="UP000594688">
    <property type="component" value="Chromosome"/>
</dbReference>
<protein>
    <submittedName>
        <fullName evidence="3">DUF4157 domain-containing protein</fullName>
    </submittedName>
</protein>
<dbReference type="GO" id="GO:0008237">
    <property type="term" value="F:metallopeptidase activity"/>
    <property type="evidence" value="ECO:0007669"/>
    <property type="project" value="InterPro"/>
</dbReference>
<reference evidence="3 4" key="1">
    <citation type="submission" date="2020-02" db="EMBL/GenBank/DDBJ databases">
        <title>Genomic and physiological characterization of two novel Nitrospinaceae genera.</title>
        <authorList>
            <person name="Mueller A.J."/>
            <person name="Jung M.-Y."/>
            <person name="Strachan C.R."/>
            <person name="Herbold C.W."/>
            <person name="Kirkegaard R.H."/>
            <person name="Daims H."/>
        </authorList>
    </citation>
    <scope>NUCLEOTIDE SEQUENCE [LARGE SCALE GENOMIC DNA]</scope>
    <source>
        <strain evidence="3">EB</strain>
    </source>
</reference>
<evidence type="ECO:0000313" key="4">
    <source>
        <dbReference type="Proteomes" id="UP000594688"/>
    </source>
</evidence>
<dbReference type="SUPFAM" id="SSF55486">
    <property type="entry name" value="Metalloproteases ('zincins'), catalytic domain"/>
    <property type="match status" value="1"/>
</dbReference>
<sequence length="390" mass="42690">MQAKPAESGLIQRQEEEEEEMQAKPAESGLIQRQEEEEEEMQAKPAEGGLIQRQEEEEEEELQAKAGSGGTCSACSNGPGDSAASSVKSGGRPLSESDRSYFEPRFGRDFSDVRVHTHSSAEKAAGSINAKAFTLGNNIAFGSGQFSPNSASGRHLLAHELAHVVQQKGGGQKTVRRTVSKHSKCKPSVNSAPSKPLDRLKKIDAKARVFAQVMGLGMALTSVDPVLFSKDVKKFTKRFGKAPAKGKRFRNRFNNKTFPTQDKAILSEMNSTSDLFIGVANRLSRPIVYRCPGTKTINLENCRDKCEANDVAWVCAGTSMSQMAVCPGFWGMSDDQLAGALIHEVMHARFNRKGHPENVKKRHRNPECFTSLTADTMGFTPFDVRCPKIP</sequence>
<dbReference type="InterPro" id="IPR024079">
    <property type="entry name" value="MetalloPept_cat_dom_sf"/>
</dbReference>
<evidence type="ECO:0000256" key="1">
    <source>
        <dbReference type="SAM" id="MobiDB-lite"/>
    </source>
</evidence>
<gene>
    <name evidence="3" type="ORF">G3M70_11200</name>
</gene>
<feature type="domain" description="eCIS core" evidence="2">
    <location>
        <begin position="93"/>
        <end position="170"/>
    </location>
</feature>
<evidence type="ECO:0000259" key="2">
    <source>
        <dbReference type="Pfam" id="PF13699"/>
    </source>
</evidence>
<organism evidence="3 4">
    <name type="scientific">Candidatus Nitronauta litoralis</name>
    <dbReference type="NCBI Taxonomy" id="2705533"/>
    <lineage>
        <taxon>Bacteria</taxon>
        <taxon>Pseudomonadati</taxon>
        <taxon>Nitrospinota/Tectimicrobiota group</taxon>
        <taxon>Nitrospinota</taxon>
        <taxon>Nitrospinia</taxon>
        <taxon>Nitrospinales</taxon>
        <taxon>Nitrospinaceae</taxon>
        <taxon>Candidatus Nitronauta</taxon>
    </lineage>
</organism>
<name>A0A7T0BZH8_9BACT</name>
<evidence type="ECO:0000313" key="3">
    <source>
        <dbReference type="EMBL" id="QPJ63791.1"/>
    </source>
</evidence>
<proteinExistence type="predicted"/>
<dbReference type="Pfam" id="PF13699">
    <property type="entry name" value="eCIS_core"/>
    <property type="match status" value="1"/>
</dbReference>
<dbReference type="AlphaFoldDB" id="A0A7T0BZH8"/>
<dbReference type="KEGG" id="nli:G3M70_11200"/>
<accession>A0A7T0BZH8</accession>
<dbReference type="Gene3D" id="3.40.390.10">
    <property type="entry name" value="Collagenase (Catalytic Domain)"/>
    <property type="match status" value="1"/>
</dbReference>
<dbReference type="EMBL" id="CP048685">
    <property type="protein sequence ID" value="QPJ63791.1"/>
    <property type="molecule type" value="Genomic_DNA"/>
</dbReference>